<dbReference type="InterPro" id="IPR045851">
    <property type="entry name" value="AMP-bd_C_sf"/>
</dbReference>
<dbReference type="PROSITE" id="PS00012">
    <property type="entry name" value="PHOSPHOPANTETHEINE"/>
    <property type="match status" value="3"/>
</dbReference>
<evidence type="ECO:0000313" key="6">
    <source>
        <dbReference type="Proteomes" id="UP001432062"/>
    </source>
</evidence>
<dbReference type="SUPFAM" id="SSF56801">
    <property type="entry name" value="Acetyl-CoA synthetase-like"/>
    <property type="match status" value="3"/>
</dbReference>
<dbReference type="Proteomes" id="UP001432062">
    <property type="component" value="Chromosome"/>
</dbReference>
<dbReference type="InterPro" id="IPR001242">
    <property type="entry name" value="Condensation_dom"/>
</dbReference>
<keyword evidence="6" id="KW-1185">Reference proteome</keyword>
<dbReference type="EMBL" id="CP109441">
    <property type="protein sequence ID" value="WUV50713.1"/>
    <property type="molecule type" value="Genomic_DNA"/>
</dbReference>
<dbReference type="Gene3D" id="3.40.50.980">
    <property type="match status" value="6"/>
</dbReference>
<dbReference type="PANTHER" id="PTHR45527">
    <property type="entry name" value="NONRIBOSOMAL PEPTIDE SYNTHETASE"/>
    <property type="match status" value="1"/>
</dbReference>
<feature type="domain" description="Carrier" evidence="4">
    <location>
        <begin position="1604"/>
        <end position="1679"/>
    </location>
</feature>
<dbReference type="InterPro" id="IPR029058">
    <property type="entry name" value="AB_hydrolase_fold"/>
</dbReference>
<dbReference type="InterPro" id="IPR023213">
    <property type="entry name" value="CAT-like_dom_sf"/>
</dbReference>
<dbReference type="InterPro" id="IPR009081">
    <property type="entry name" value="PP-bd_ACP"/>
</dbReference>
<feature type="domain" description="Carrier" evidence="4">
    <location>
        <begin position="544"/>
        <end position="619"/>
    </location>
</feature>
<evidence type="ECO:0000256" key="1">
    <source>
        <dbReference type="ARBA" id="ARBA00001957"/>
    </source>
</evidence>
<dbReference type="Gene3D" id="3.30.559.30">
    <property type="entry name" value="Nonribosomal peptide synthetase, condensation domain"/>
    <property type="match status" value="3"/>
</dbReference>
<organism evidence="5 6">
    <name type="scientific">Nocardia vinacea</name>
    <dbReference type="NCBI Taxonomy" id="96468"/>
    <lineage>
        <taxon>Bacteria</taxon>
        <taxon>Bacillati</taxon>
        <taxon>Actinomycetota</taxon>
        <taxon>Actinomycetes</taxon>
        <taxon>Mycobacteriales</taxon>
        <taxon>Nocardiaceae</taxon>
        <taxon>Nocardia</taxon>
    </lineage>
</organism>
<dbReference type="SUPFAM" id="SSF47336">
    <property type="entry name" value="ACP-like"/>
    <property type="match status" value="3"/>
</dbReference>
<dbReference type="InterPro" id="IPR006162">
    <property type="entry name" value="Ppantetheine_attach_site"/>
</dbReference>
<dbReference type="NCBIfam" id="NF003417">
    <property type="entry name" value="PRK04813.1"/>
    <property type="match status" value="3"/>
</dbReference>
<comment type="cofactor">
    <cofactor evidence="1">
        <name>pantetheine 4'-phosphate</name>
        <dbReference type="ChEBI" id="CHEBI:47942"/>
    </cofactor>
</comment>
<dbReference type="RefSeq" id="WP_329415500.1">
    <property type="nucleotide sequence ID" value="NZ_CP109441.1"/>
</dbReference>
<accession>A0ABZ1Z582</accession>
<evidence type="ECO:0000313" key="5">
    <source>
        <dbReference type="EMBL" id="WUV50713.1"/>
    </source>
</evidence>
<dbReference type="InterPro" id="IPR025110">
    <property type="entry name" value="AMP-bd_C"/>
</dbReference>
<sequence length="3560" mass="383121">MTRQARVRPARTRAQRTRVITLPQLMAAAVEANPGGLAVVFADADATSGGLSYAELDERSTRLARLLIDRGVGPEDLVAVAVPRSVDSVLAVWAVAKTGAGFVPVDPHYPADRVAHMLTDSGVSVGLTVAAVRRGLPGSVVSSDVQAVASGTEWLMLDDPITAQQLQRYPVDRVTNQDRVRPLHGAHPAYVIYTSGSTGVPKGVVVTHQGLSGFCDEQRTRYRVTSAARTLHFASPSFDASVLELLLALGGAATMVVVSPTVYGGAELAAVLRRERVTHAFVTPAALASVEPAGLDELRVVVTGGEVCPPQLVRRWVLPIAGGLLREFFDAYGPTEATIATNITAPMVPWEPVTLGSPIHGIAAYVLNDRLVPVPNRVVGELYVAGAQLARGYLGQQTLTAARFVANPFEPGTRLYRTGDLVRWTATGELEYLGRNDSQVKIRGFRIELTEIDAVLGSYDHVDFAVTVGHELDSGTTVLASYVHPIDGLTVDMAELKALVERKLPAHMVPACITVLDKVPLTPMGKLDRKALPAPVLEAKVFRAPATPVEEIVAGTFGDVLGVARVGLDDDFFELGGNSLLATQVTARLDAALDTQLAVRDLFHASTVAAFTAVVERTAGSGRSRPRLVAGERPELIPLSLAQQRYWFLNQFDTETSAVDNIPLAVRLTGELDAAALGLAIGDVLSRHEVLRTTYPSIGGRPHQVIHPVPDTRFAMVPVDVAEDELVRRLIDFAVLTFDVTVEVPVAVALFRLAPREHVIALTVHHVAADGASMGPLARDLMVAYAARMHGQAPLWQPLPVQYADYALWEREALGDEDDPESPAAQQIAYWRRTLAQLPDQLELPTDRPRPPAQSFQGRSVRFEISADRHAQLHALARANHASLFMVVHAALAVLLARLSGTDDIAVGTPIAGRGERELDDLIGMFVNTLVFRTRVRPGDSFAALLADVRERDLEAFANADVPFERIVEALNPVRSIARNPLFQVGLSFQNLAETTLELSGLSVATVDFDLQLAKTDLHISLADRYTDEGAPAGIMANFGYATDLFDEATVQGFTDRFVRVLDAVLTDVSVRVGEIELLAGDESSRILAGWNDTAHPIDATMTLVSLLDATVAAAPDAVAVVSDQPGRKLSYGELDARVNRLARYLIERGVRPEDRVALGIRRSVDLIVAMYAVAKSGAAYVPIDPDQPAERVEYILQTAQPVCLLSSVHDGFHTDAVDSVTIDELDLSRYSDAPLTAHERRGALLPGNTAYVIYTSGSTGQPKGVAVPHGAVVNQLLWETAEFGLGADEVLLLKTVATFDLSVWEFWTAAVCGGTVVVAAPDGHRDPAYLNELMARESVTTLHVVPSMLDALSTGQLSRSLRRVLAIGETLPAATAQRFRQGNGADLFNLYGPTEAAVSITSHRVTDADAVTVPIGGPEWNSHVYVLDSRLRPVPVGVSGELYLAGAQLARGYFGRTDLTAERFVANPFESGARMYRTGDLVSWNEHGELEYHGRSDFQVKIRGFRIELGEIETALLARREIAQAAVLVKSDARIGDWLVAYVVPADEAVVVAELKAALAAVLPSYMMPNAFITLTDLPRNANGKLDRAALPDPEFETQVFRAPATPVEEIVAGVFGDVLGAERVGRDDDFFAMGGNSLLATQVAARVGDALDTKVLVRSIFETPTVAGLAAKVETHAGSGRRQPLLAGLRPEQIPLSLAQLRMWFINQFDPSSAAYHIPVAIRLSGELDIAALGSAVEDMVARHEVLRTVYPQTADGPVQEVLAPNEVPIDLVPIPIAESDAVQQVQQVVAAGFDVTVEVPFRATLFRLDTAASDCSQVARNNTDHILVFVAHHIGADGWSMSPLVRDVMLAYSARSAGELPSWSPLPVQYADFSVWQRNVLGSEDDPESLISVQAGYWRTALADLPDELNLPADRPRPALRTFAGGRTEFEIDPLVHAGLVRLARRHNATMFMVVHAALSVFLARMSGTADIAIGTPVAGRGAAELDDMIGMFVNTLVLRLQAPGDRTFGDLLADAKDTDLQAFSHADLPFERLVELLNPPRSTARHPLFQVSMSYLNLPTSTFELPGLRAETFDFAVDTAKFDLSLTMWASGTAEESLRGEFNFARDLFDDKTIEMFAARFTRLLTEIVARPDAPIGDLRLLGAAEEQALTPVRRGETPAVRLLPDLVTSAVSVDPEHVAVRTAGRSISYRELDEYSSRLARVLIDRGVGPESLVALAFPRSLEMVAAFWAVAKTGGAHVPIDPTYPTDRIRHMVTDSGVVLGITTSTYTERLPDESIETSWLQLDDPAIHAAVAGKSPSPITDAERLRTLLPQHPAYVIYTSGSTGTPKGVTVTQVGVGGAVENAGAVFQLGPQHRFLHLCSPSFDPSILEWLCTFHNGATLVIVPSTILGGADLTALLRTERVTHAIFTPAVLGTVDPAGLDEFRFLCCGGDSSSPELVAKWQPGRHFINGYGPTEATVAASWSEMIAGQRITIGGPVPGTPMVVLDSRLRPVPPGAVGELHLGGTALARGYHDRPTLTAERFVADPWGPPGARMYRTGDLVRWVGEPGEWELEYVGRTDFQLKIRGLRIELGEIDAVLRGHHDVEFAVTIGRENSTGEKILVAYVLPVAGRTIDTGALIEYAARSLPRHMVPSAVVVLDHVPLTPVGKLDRAALPAPELAPRPYFAPSTPQEQAVADVYAEVLGIDLVGSDDDFFALGGSSLAAMRAVNKLRELTGIAVQVQWFFTDPTVAALTQRIMAADETETYEYGLNAEAALDVLLPIRHGTGEALFCIHPMAGLSWCYTGLAQYLSADRPIFGVQSPALSESDFRPDSLDAMARRYVEEIRAVQPEGPYRLLGWSLGGALAHAVAVELQSAGAEVALLAMLDSRTGGNIADFWAELRSAFAELGIGPDLLGDSNIRNLTEEALAVLYANIPPELALLTPERLRQSYRGAVRSVELGINHQHKVFHGTLDFFSATGHTAESRAWRPYVDGTINEHPVEATHELMTSPAAFAEIGPVLAALLTEPEPPVENATEPTEAEAFAPVEYAAAPEGYEYAAPLADPAAFDHDYPTSVLAPIHIDVPEPAEDTAPTGDRPPTVEAPVLELDDDEPEIAVQPERAPFAVIHDDDPIEYAVPHRPDEPDDAPIPLSLTPNAVRLLDSGVELRVVTLEIPPNYSPEAVQFAVDTVLEQHPMLWVRLHRDGAGADPVFEIPPEAQRRDEAFLSLEYGIEQTPPPVDDVVRAVATELDPVHGRNIRFVLVGGREVPSTMVIVANGLVVDDTSWRTIIDKLSLAWSRGRHRSPAVPEAGLSDLLRVLSEGASGPAAIEEVAWWHHTLSAVPAAKAGATNKNLRARRRVSLTITTEGTAAVVAAAAAHGASVDEVLLTALAIAQITSAGETVTEAMGPVVRLPADSRAMAETDTLVGAFTTDYPLPLQLEGVNIQEALVGGRAAGIAIEQVKRLTGAVPSYGVGYGLLCYLNPDTAAALTALPAGRCALRYRDLRPARVHTDAPATDLLLDITADATAEGLLVRFDYAAEVFGGDEVKTFAEHWIRALGGLAEYGQQYPGRA</sequence>
<evidence type="ECO:0000256" key="2">
    <source>
        <dbReference type="ARBA" id="ARBA00022450"/>
    </source>
</evidence>
<dbReference type="Gene3D" id="3.30.300.30">
    <property type="match status" value="3"/>
</dbReference>
<dbReference type="SUPFAM" id="SSF53474">
    <property type="entry name" value="alpha/beta-Hydrolases"/>
    <property type="match status" value="1"/>
</dbReference>
<name>A0ABZ1Z582_9NOCA</name>
<dbReference type="CDD" id="cd19540">
    <property type="entry name" value="LCL_NRPS-like"/>
    <property type="match status" value="2"/>
</dbReference>
<dbReference type="InterPro" id="IPR020845">
    <property type="entry name" value="AMP-binding_CS"/>
</dbReference>
<dbReference type="Pfam" id="PF13193">
    <property type="entry name" value="AMP-binding_C"/>
    <property type="match status" value="3"/>
</dbReference>
<keyword evidence="3" id="KW-0597">Phosphoprotein</keyword>
<dbReference type="InterPro" id="IPR020806">
    <property type="entry name" value="PKS_PP-bd"/>
</dbReference>
<dbReference type="InterPro" id="IPR020802">
    <property type="entry name" value="TesA-like"/>
</dbReference>
<dbReference type="Pfam" id="PF00501">
    <property type="entry name" value="AMP-binding"/>
    <property type="match status" value="3"/>
</dbReference>
<proteinExistence type="predicted"/>
<dbReference type="Gene3D" id="3.30.559.10">
    <property type="entry name" value="Chloramphenicol acetyltransferase-like domain"/>
    <property type="match status" value="3"/>
</dbReference>
<evidence type="ECO:0000256" key="3">
    <source>
        <dbReference type="ARBA" id="ARBA00022553"/>
    </source>
</evidence>
<dbReference type="PANTHER" id="PTHR45527:SF1">
    <property type="entry name" value="FATTY ACID SYNTHASE"/>
    <property type="match status" value="1"/>
</dbReference>
<feature type="domain" description="Carrier" evidence="4">
    <location>
        <begin position="2673"/>
        <end position="2748"/>
    </location>
</feature>
<dbReference type="PROSITE" id="PS00455">
    <property type="entry name" value="AMP_BINDING"/>
    <property type="match status" value="3"/>
</dbReference>
<dbReference type="SMART" id="SM00824">
    <property type="entry name" value="PKS_TE"/>
    <property type="match status" value="1"/>
</dbReference>
<keyword evidence="2" id="KW-0596">Phosphopantetheine</keyword>
<dbReference type="SMART" id="SM00823">
    <property type="entry name" value="PKS_PP"/>
    <property type="match status" value="3"/>
</dbReference>
<dbReference type="Gene3D" id="2.30.38.10">
    <property type="entry name" value="Luciferase, Domain 3"/>
    <property type="match status" value="3"/>
</dbReference>
<protein>
    <submittedName>
        <fullName evidence="5">Amino acid adenylation domain-containing protein</fullName>
    </submittedName>
</protein>
<dbReference type="Pfam" id="PF00668">
    <property type="entry name" value="Condensation"/>
    <property type="match status" value="3"/>
</dbReference>
<dbReference type="PROSITE" id="PS50075">
    <property type="entry name" value="CARRIER"/>
    <property type="match status" value="3"/>
</dbReference>
<gene>
    <name evidence="5" type="ORF">OG563_22440</name>
</gene>
<dbReference type="CDD" id="cd05930">
    <property type="entry name" value="A_NRPS"/>
    <property type="match status" value="1"/>
</dbReference>
<evidence type="ECO:0000259" key="4">
    <source>
        <dbReference type="PROSITE" id="PS50075"/>
    </source>
</evidence>
<reference evidence="5" key="1">
    <citation type="submission" date="2022-10" db="EMBL/GenBank/DDBJ databases">
        <title>The complete genomes of actinobacterial strains from the NBC collection.</title>
        <authorList>
            <person name="Joergensen T.S."/>
            <person name="Alvarez Arevalo M."/>
            <person name="Sterndorff E.B."/>
            <person name="Faurdal D."/>
            <person name="Vuksanovic O."/>
            <person name="Mourched A.-S."/>
            <person name="Charusanti P."/>
            <person name="Shaw S."/>
            <person name="Blin K."/>
            <person name="Weber T."/>
        </authorList>
    </citation>
    <scope>NUCLEOTIDE SEQUENCE</scope>
    <source>
        <strain evidence="5">NBC_01482</strain>
    </source>
</reference>
<dbReference type="Pfam" id="PF00550">
    <property type="entry name" value="PP-binding"/>
    <property type="match status" value="3"/>
</dbReference>
<dbReference type="InterPro" id="IPR000873">
    <property type="entry name" value="AMP-dep_synth/lig_dom"/>
</dbReference>
<dbReference type="Gene3D" id="1.10.1200.10">
    <property type="entry name" value="ACP-like"/>
    <property type="match status" value="2"/>
</dbReference>
<dbReference type="SUPFAM" id="SSF52777">
    <property type="entry name" value="CoA-dependent acyltransferases"/>
    <property type="match status" value="6"/>
</dbReference>
<dbReference type="NCBIfam" id="TIGR01733">
    <property type="entry name" value="AA-adenyl-dom"/>
    <property type="match status" value="3"/>
</dbReference>
<dbReference type="InterPro" id="IPR036736">
    <property type="entry name" value="ACP-like_sf"/>
</dbReference>
<dbReference type="Pfam" id="PF00975">
    <property type="entry name" value="Thioesterase"/>
    <property type="match status" value="1"/>
</dbReference>
<dbReference type="Gene3D" id="3.40.50.1820">
    <property type="entry name" value="alpha/beta hydrolase"/>
    <property type="match status" value="1"/>
</dbReference>
<dbReference type="InterPro" id="IPR010071">
    <property type="entry name" value="AA_adenyl_dom"/>
</dbReference>
<dbReference type="InterPro" id="IPR001031">
    <property type="entry name" value="Thioesterase"/>
</dbReference>